<accession>A0A6A6E2I2</accession>
<proteinExistence type="predicted"/>
<evidence type="ECO:0000313" key="1">
    <source>
        <dbReference type="EMBL" id="KAF2184789.1"/>
    </source>
</evidence>
<protein>
    <submittedName>
        <fullName evidence="1">Uncharacterized protein</fullName>
    </submittedName>
</protein>
<name>A0A6A6E2I2_9PEZI</name>
<dbReference type="OrthoDB" id="3451222at2759"/>
<organism evidence="1 2">
    <name type="scientific">Zopfia rhizophila CBS 207.26</name>
    <dbReference type="NCBI Taxonomy" id="1314779"/>
    <lineage>
        <taxon>Eukaryota</taxon>
        <taxon>Fungi</taxon>
        <taxon>Dikarya</taxon>
        <taxon>Ascomycota</taxon>
        <taxon>Pezizomycotina</taxon>
        <taxon>Dothideomycetes</taxon>
        <taxon>Dothideomycetes incertae sedis</taxon>
        <taxon>Zopfiaceae</taxon>
        <taxon>Zopfia</taxon>
    </lineage>
</organism>
<dbReference type="EMBL" id="ML994636">
    <property type="protein sequence ID" value="KAF2184789.1"/>
    <property type="molecule type" value="Genomic_DNA"/>
</dbReference>
<gene>
    <name evidence="1" type="ORF">K469DRAFT_688403</name>
</gene>
<evidence type="ECO:0000313" key="2">
    <source>
        <dbReference type="Proteomes" id="UP000800200"/>
    </source>
</evidence>
<sequence length="299" mass="33709">MSMFQDIFAQYSSLAITNLEDRLVAISGLESRLAGLYETKYAYGVFDKPLHTSLLWQRCGDKSIEPINFGVRSVPLWFWMAYSGEVSYGTGRGWDRGLQPDIHLGLDIQNRKVLARLVRISKGYRIKPAGATNCTNRELRDAKNCLVGWIRFDNDANHAVESLACIVAKGTKNWNDYAGVDWQEELEWGEVYYVLLVSPAPSKQGDEKAYKRLGVAVIRGENLSFTPAELCLVKTITGPHYLKALINFVGQGHALRDHDDVPKEIREQLLLKEHSSTTSTPSYPSINITNVHLIRTKHL</sequence>
<keyword evidence="2" id="KW-1185">Reference proteome</keyword>
<dbReference type="AlphaFoldDB" id="A0A6A6E2I2"/>
<dbReference type="PANTHER" id="PTHR33112:SF10">
    <property type="entry name" value="TOL"/>
    <property type="match status" value="1"/>
</dbReference>
<dbReference type="Proteomes" id="UP000800200">
    <property type="component" value="Unassembled WGS sequence"/>
</dbReference>
<dbReference type="PANTHER" id="PTHR33112">
    <property type="entry name" value="DOMAIN PROTEIN, PUTATIVE-RELATED"/>
    <property type="match status" value="1"/>
</dbReference>
<reference evidence="1" key="1">
    <citation type="journal article" date="2020" name="Stud. Mycol.">
        <title>101 Dothideomycetes genomes: a test case for predicting lifestyles and emergence of pathogens.</title>
        <authorList>
            <person name="Haridas S."/>
            <person name="Albert R."/>
            <person name="Binder M."/>
            <person name="Bloem J."/>
            <person name="Labutti K."/>
            <person name="Salamov A."/>
            <person name="Andreopoulos B."/>
            <person name="Baker S."/>
            <person name="Barry K."/>
            <person name="Bills G."/>
            <person name="Bluhm B."/>
            <person name="Cannon C."/>
            <person name="Castanera R."/>
            <person name="Culley D."/>
            <person name="Daum C."/>
            <person name="Ezra D."/>
            <person name="Gonzalez J."/>
            <person name="Henrissat B."/>
            <person name="Kuo A."/>
            <person name="Liang C."/>
            <person name="Lipzen A."/>
            <person name="Lutzoni F."/>
            <person name="Magnuson J."/>
            <person name="Mondo S."/>
            <person name="Nolan M."/>
            <person name="Ohm R."/>
            <person name="Pangilinan J."/>
            <person name="Park H.-J."/>
            <person name="Ramirez L."/>
            <person name="Alfaro M."/>
            <person name="Sun H."/>
            <person name="Tritt A."/>
            <person name="Yoshinaga Y."/>
            <person name="Zwiers L.-H."/>
            <person name="Turgeon B."/>
            <person name="Goodwin S."/>
            <person name="Spatafora J."/>
            <person name="Crous P."/>
            <person name="Grigoriev I."/>
        </authorList>
    </citation>
    <scope>NUCLEOTIDE SEQUENCE</scope>
    <source>
        <strain evidence="1">CBS 207.26</strain>
    </source>
</reference>